<dbReference type="AlphaFoldDB" id="A0A4Z1H1C9"/>
<evidence type="ECO:0000256" key="1">
    <source>
        <dbReference type="SAM" id="MobiDB-lite"/>
    </source>
</evidence>
<evidence type="ECO:0000313" key="3">
    <source>
        <dbReference type="Proteomes" id="UP000297814"/>
    </source>
</evidence>
<reference evidence="2 3" key="1">
    <citation type="submission" date="2017-12" db="EMBL/GenBank/DDBJ databases">
        <title>Comparative genomics of Botrytis spp.</title>
        <authorList>
            <person name="Valero-Jimenez C.A."/>
            <person name="Tapia P."/>
            <person name="Veloso J."/>
            <person name="Silva-Moreno E."/>
            <person name="Staats M."/>
            <person name="Valdes J.H."/>
            <person name="Van Kan J.A.L."/>
        </authorList>
    </citation>
    <scope>NUCLEOTIDE SEQUENCE [LARGE SCALE GENOMIC DNA]</scope>
    <source>
        <strain evidence="2 3">Bh0001</strain>
    </source>
</reference>
<sequence length="117" mass="13465">MSTILKKFQKDKKSKSSPSKKGQPSTSTRTSTRTEPKSILRDPEDPPEKRHVSIRLPDETSKDTPPDDLNIPWGKNQNDLEKRRVEHAKEQKQRREKNAIPTKKLSQLNEATVLPKK</sequence>
<feature type="compositionally biased region" description="Basic and acidic residues" evidence="1">
    <location>
        <begin position="32"/>
        <end position="65"/>
    </location>
</feature>
<name>A0A4Z1H1C9_9HELO</name>
<gene>
    <name evidence="2" type="ORF">BHYA_0057g00200</name>
</gene>
<accession>A0A4Z1H1C9</accession>
<feature type="compositionally biased region" description="Low complexity" evidence="1">
    <location>
        <begin position="16"/>
        <end position="31"/>
    </location>
</feature>
<proteinExistence type="predicted"/>
<dbReference type="Proteomes" id="UP000297814">
    <property type="component" value="Unassembled WGS sequence"/>
</dbReference>
<feature type="region of interest" description="Disordered" evidence="1">
    <location>
        <begin position="1"/>
        <end position="117"/>
    </location>
</feature>
<keyword evidence="3" id="KW-1185">Reference proteome</keyword>
<feature type="compositionally biased region" description="Basic and acidic residues" evidence="1">
    <location>
        <begin position="78"/>
        <end position="98"/>
    </location>
</feature>
<organism evidence="2 3">
    <name type="scientific">Botrytis hyacinthi</name>
    <dbReference type="NCBI Taxonomy" id="278943"/>
    <lineage>
        <taxon>Eukaryota</taxon>
        <taxon>Fungi</taxon>
        <taxon>Dikarya</taxon>
        <taxon>Ascomycota</taxon>
        <taxon>Pezizomycotina</taxon>
        <taxon>Leotiomycetes</taxon>
        <taxon>Helotiales</taxon>
        <taxon>Sclerotiniaceae</taxon>
        <taxon>Botrytis</taxon>
    </lineage>
</organism>
<protein>
    <submittedName>
        <fullName evidence="2">Uncharacterized protein</fullName>
    </submittedName>
</protein>
<evidence type="ECO:0000313" key="2">
    <source>
        <dbReference type="EMBL" id="TGO39253.1"/>
    </source>
</evidence>
<comment type="caution">
    <text evidence="2">The sequence shown here is derived from an EMBL/GenBank/DDBJ whole genome shotgun (WGS) entry which is preliminary data.</text>
</comment>
<dbReference type="EMBL" id="PQXK01000057">
    <property type="protein sequence ID" value="TGO39253.1"/>
    <property type="molecule type" value="Genomic_DNA"/>
</dbReference>